<dbReference type="EMBL" id="NTWE01000010">
    <property type="protein sequence ID" value="PEW06064.1"/>
    <property type="molecule type" value="Genomic_DNA"/>
</dbReference>
<evidence type="ECO:0000313" key="3">
    <source>
        <dbReference type="Proteomes" id="UP000220635"/>
    </source>
</evidence>
<evidence type="ECO:0008006" key="4">
    <source>
        <dbReference type="Google" id="ProtNLM"/>
    </source>
</evidence>
<dbReference type="RefSeq" id="WP_000775310.1">
    <property type="nucleotide sequence ID" value="NZ_NTWE01000010.1"/>
</dbReference>
<keyword evidence="1" id="KW-1133">Transmembrane helix</keyword>
<evidence type="ECO:0000313" key="2">
    <source>
        <dbReference type="EMBL" id="PEW06064.1"/>
    </source>
</evidence>
<accession>A0A2A8Q1X7</accession>
<protein>
    <recommendedName>
        <fullName evidence="4">Cxxc_20_cxxc protein</fullName>
    </recommendedName>
</protein>
<dbReference type="OrthoDB" id="2418141at2"/>
<dbReference type="InterPro" id="IPR026369">
    <property type="entry name" value="CxxC_20_CxxC"/>
</dbReference>
<dbReference type="NCBIfam" id="TIGR04104">
    <property type="entry name" value="cxxc_20_cxxc"/>
    <property type="match status" value="1"/>
</dbReference>
<comment type="caution">
    <text evidence="2">The sequence shown here is derived from an EMBL/GenBank/DDBJ whole genome shotgun (WGS) entry which is preliminary data.</text>
</comment>
<dbReference type="AlphaFoldDB" id="A0A2A8Q1X7"/>
<dbReference type="Proteomes" id="UP000220635">
    <property type="component" value="Unassembled WGS sequence"/>
</dbReference>
<feature type="transmembrane region" description="Helical" evidence="1">
    <location>
        <begin position="74"/>
        <end position="92"/>
    </location>
</feature>
<sequence length="102" mass="11878">MKLPKCINCNYKLSWPQTFKQTMIVKKDPLQCPQCHHKLFFTPKSKKRIFLLVALLPILFVILIALQISTIISVFLLIIYSTLVMLVVPFLIEVTRNEEALF</sequence>
<organism evidence="2 3">
    <name type="scientific">Bacillus cereus</name>
    <dbReference type="NCBI Taxonomy" id="1396"/>
    <lineage>
        <taxon>Bacteria</taxon>
        <taxon>Bacillati</taxon>
        <taxon>Bacillota</taxon>
        <taxon>Bacilli</taxon>
        <taxon>Bacillales</taxon>
        <taxon>Bacillaceae</taxon>
        <taxon>Bacillus</taxon>
        <taxon>Bacillus cereus group</taxon>
    </lineage>
</organism>
<reference evidence="2 3" key="1">
    <citation type="submission" date="2017-09" db="EMBL/GenBank/DDBJ databases">
        <title>Large-scale bioinformatics analysis of Bacillus genomes uncovers conserved roles of natural products in bacterial physiology.</title>
        <authorList>
            <consortium name="Agbiome Team Llc"/>
            <person name="Bleich R.M."/>
            <person name="Grubbs K.J."/>
            <person name="Santa Maria K.C."/>
            <person name="Allen S.E."/>
            <person name="Farag S."/>
            <person name="Shank E.A."/>
            <person name="Bowers A."/>
        </authorList>
    </citation>
    <scope>NUCLEOTIDE SEQUENCE [LARGE SCALE GENOMIC DNA]</scope>
    <source>
        <strain evidence="2 3">AFS010695</strain>
    </source>
</reference>
<evidence type="ECO:0000256" key="1">
    <source>
        <dbReference type="SAM" id="Phobius"/>
    </source>
</evidence>
<keyword evidence="1" id="KW-0812">Transmembrane</keyword>
<proteinExistence type="predicted"/>
<keyword evidence="1" id="KW-0472">Membrane</keyword>
<feature type="transmembrane region" description="Helical" evidence="1">
    <location>
        <begin position="49"/>
        <end position="68"/>
    </location>
</feature>
<name>A0A2A8Q1X7_BACCE</name>
<gene>
    <name evidence="2" type="ORF">CN425_02595</name>
</gene>